<dbReference type="GO" id="GO:0009306">
    <property type="term" value="P:protein secretion"/>
    <property type="evidence" value="ECO:0007669"/>
    <property type="project" value="InterPro"/>
</dbReference>
<dbReference type="SUPFAM" id="SSF160544">
    <property type="entry name" value="EscU C-terminal domain-like"/>
    <property type="match status" value="1"/>
</dbReference>
<dbReference type="PATRIC" id="fig|1286171.3.peg.1189"/>
<dbReference type="RefSeq" id="WP_025435528.1">
    <property type="nucleotide sequence ID" value="NZ_CP007452.1"/>
</dbReference>
<dbReference type="EMBL" id="CP007452">
    <property type="protein sequence ID" value="AHM56535.1"/>
    <property type="molecule type" value="Genomic_DNA"/>
</dbReference>
<dbReference type="GO" id="GO:0005886">
    <property type="term" value="C:plasma membrane"/>
    <property type="evidence" value="ECO:0007669"/>
    <property type="project" value="TreeGrafter"/>
</dbReference>
<dbReference type="STRING" id="1286171.EAL2_c12400"/>
<sequence>MKPKRGIKIAAALKYDVKKDGAPRLLAKGKGLVAQKILERAQDGGIDVHEDASVAGGLMQLDLGSEIPECLYDAVARILAHIIDIDSKEAGEK</sequence>
<name>W8T6M8_PEPAC</name>
<dbReference type="Proteomes" id="UP000019591">
    <property type="component" value="Chromosome"/>
</dbReference>
<protein>
    <recommendedName>
        <fullName evidence="3">Flagellar biosynthesis protein</fullName>
    </recommendedName>
</protein>
<dbReference type="InterPro" id="IPR006135">
    <property type="entry name" value="T3SS_substrate_exporter"/>
</dbReference>
<evidence type="ECO:0000313" key="1">
    <source>
        <dbReference type="EMBL" id="AHM56535.1"/>
    </source>
</evidence>
<keyword evidence="2" id="KW-1185">Reference proteome</keyword>
<accession>W8T6M8</accession>
<organism evidence="1 2">
    <name type="scientific">Peptoclostridium acidaminophilum DSM 3953</name>
    <dbReference type="NCBI Taxonomy" id="1286171"/>
    <lineage>
        <taxon>Bacteria</taxon>
        <taxon>Bacillati</taxon>
        <taxon>Bacillota</taxon>
        <taxon>Clostridia</taxon>
        <taxon>Peptostreptococcales</taxon>
        <taxon>Peptoclostridiaceae</taxon>
        <taxon>Peptoclostridium</taxon>
    </lineage>
</organism>
<dbReference type="AlphaFoldDB" id="W8T6M8"/>
<dbReference type="PANTHER" id="PTHR30531:SF12">
    <property type="entry name" value="FLAGELLAR BIOSYNTHETIC PROTEIN FLHB"/>
    <property type="match status" value="1"/>
</dbReference>
<evidence type="ECO:0000313" key="2">
    <source>
        <dbReference type="Proteomes" id="UP000019591"/>
    </source>
</evidence>
<evidence type="ECO:0008006" key="3">
    <source>
        <dbReference type="Google" id="ProtNLM"/>
    </source>
</evidence>
<proteinExistence type="predicted"/>
<gene>
    <name evidence="1" type="ORF">EAL2_c12400</name>
</gene>
<dbReference type="eggNOG" id="COG2257">
    <property type="taxonomic scope" value="Bacteria"/>
</dbReference>
<dbReference type="OrthoDB" id="9810419at2"/>
<dbReference type="Gene3D" id="3.40.1690.10">
    <property type="entry name" value="secretion proteins EscU"/>
    <property type="match status" value="1"/>
</dbReference>
<dbReference type="HOGENOM" id="CLU_041013_4_2_9"/>
<dbReference type="KEGG" id="eac:EAL2_c12400"/>
<reference evidence="1 2" key="1">
    <citation type="journal article" date="2014" name="Genome Announc.">
        <title>Complete Genome Sequence of Amino Acid-Utilizing Eubacterium acidaminophilum al-2 (DSM 3953).</title>
        <authorList>
            <person name="Poehlein A."/>
            <person name="Andreesen J.R."/>
            <person name="Daniel R."/>
        </authorList>
    </citation>
    <scope>NUCLEOTIDE SEQUENCE [LARGE SCALE GENOMIC DNA]</scope>
    <source>
        <strain evidence="1 2">DSM 3953</strain>
    </source>
</reference>
<dbReference type="PANTHER" id="PTHR30531">
    <property type="entry name" value="FLAGELLAR BIOSYNTHETIC PROTEIN FLHB"/>
    <property type="match status" value="1"/>
</dbReference>
<dbReference type="Pfam" id="PF01312">
    <property type="entry name" value="Bac_export_2"/>
    <property type="match status" value="1"/>
</dbReference>
<dbReference type="InterPro" id="IPR029025">
    <property type="entry name" value="T3SS_substrate_exporter_C"/>
</dbReference>